<name>A0ABD6YWW3_ENTCA</name>
<reference evidence="1 2" key="1">
    <citation type="submission" date="2019-11" db="EMBL/GenBank/DDBJ databases">
        <title>Detection and genome characteristic of a blood enterococcus casselifavus isolate from Zhengzhou,china.</title>
        <authorList>
            <person name="Wen P."/>
        </authorList>
    </citation>
    <scope>NUCLEOTIDE SEQUENCE [LARGE SCALE GENOMIC DNA]</scope>
    <source>
        <strain evidence="1 2">EC291</strain>
    </source>
</reference>
<sequence length="55" mass="6441">MEMNAFIQCCGAFILTTAQKTNDRWFRSLVKVLKLHVVKGQSGFSFWIMPRYKRG</sequence>
<dbReference type="Proteomes" id="UP000422837">
    <property type="component" value="Chromosome"/>
</dbReference>
<proteinExistence type="predicted"/>
<dbReference type="AlphaFoldDB" id="A0ABD6YWW3"/>
<evidence type="ECO:0000313" key="2">
    <source>
        <dbReference type="Proteomes" id="UP000422837"/>
    </source>
</evidence>
<gene>
    <name evidence="1" type="ORF">GFU50_03165</name>
</gene>
<dbReference type="RefSeq" id="WP_154694160.1">
    <property type="nucleotide sequence ID" value="NZ_JAAMRU010000012.1"/>
</dbReference>
<dbReference type="EMBL" id="CP046123">
    <property type="protein sequence ID" value="QGN28566.1"/>
    <property type="molecule type" value="Genomic_DNA"/>
</dbReference>
<evidence type="ECO:0000313" key="1">
    <source>
        <dbReference type="EMBL" id="QGN28566.1"/>
    </source>
</evidence>
<accession>A0ABD6YWW3</accession>
<organism evidence="1 2">
    <name type="scientific">Enterococcus casseliflavus</name>
    <name type="common">Enterococcus flavescens</name>
    <dbReference type="NCBI Taxonomy" id="37734"/>
    <lineage>
        <taxon>Bacteria</taxon>
        <taxon>Bacillati</taxon>
        <taxon>Bacillota</taxon>
        <taxon>Bacilli</taxon>
        <taxon>Lactobacillales</taxon>
        <taxon>Enterococcaceae</taxon>
        <taxon>Enterococcus</taxon>
    </lineage>
</organism>
<protein>
    <submittedName>
        <fullName evidence="1">Uncharacterized protein</fullName>
    </submittedName>
</protein>